<dbReference type="Proteomes" id="UP000326396">
    <property type="component" value="Linkage Group LG15"/>
</dbReference>
<name>A0A5N6P2F0_9ASTR</name>
<protein>
    <submittedName>
        <fullName evidence="1">Uncharacterized protein</fullName>
    </submittedName>
</protein>
<dbReference type="OrthoDB" id="2410195at2759"/>
<sequence length="271" mass="30042">MFSGKTLDRGRGGIVVLPAAVGQNLSTAVKGATSAYDGLNDLNHDMNMNDVCKEVLYRYEPSTSVDGLRVLWKHGPADYVSPVDGILCMWSAVDGEVLSLYELCCDDMYVMELCYDAMLNSLRKETRRAYGIPVEKEKIILYKTLDRGRGGIVVLPAAVGQNLSTAVKGAASAYDGLNDLNHVMNMNDVCKEVLYRYEPSTSVNGLRVLWKHGPTDCMSPVDGILCMWSAVDGEVPSLYELCCDDMYVMDLFYDAMLNSLRKETRRAYGIH</sequence>
<dbReference type="AlphaFoldDB" id="A0A5N6P2F0"/>
<evidence type="ECO:0000313" key="1">
    <source>
        <dbReference type="EMBL" id="KAD5802703.1"/>
    </source>
</evidence>
<reference evidence="1 2" key="1">
    <citation type="submission" date="2019-05" db="EMBL/GenBank/DDBJ databases">
        <title>Mikania micrantha, genome provides insights into the molecular mechanism of rapid growth.</title>
        <authorList>
            <person name="Liu B."/>
        </authorList>
    </citation>
    <scope>NUCLEOTIDE SEQUENCE [LARGE SCALE GENOMIC DNA]</scope>
    <source>
        <strain evidence="1">NLD-2019</strain>
        <tissue evidence="1">Leaf</tissue>
    </source>
</reference>
<evidence type="ECO:0000313" key="2">
    <source>
        <dbReference type="Proteomes" id="UP000326396"/>
    </source>
</evidence>
<organism evidence="1 2">
    <name type="scientific">Mikania micrantha</name>
    <name type="common">bitter vine</name>
    <dbReference type="NCBI Taxonomy" id="192012"/>
    <lineage>
        <taxon>Eukaryota</taxon>
        <taxon>Viridiplantae</taxon>
        <taxon>Streptophyta</taxon>
        <taxon>Embryophyta</taxon>
        <taxon>Tracheophyta</taxon>
        <taxon>Spermatophyta</taxon>
        <taxon>Magnoliopsida</taxon>
        <taxon>eudicotyledons</taxon>
        <taxon>Gunneridae</taxon>
        <taxon>Pentapetalae</taxon>
        <taxon>asterids</taxon>
        <taxon>campanulids</taxon>
        <taxon>Asterales</taxon>
        <taxon>Asteraceae</taxon>
        <taxon>Asteroideae</taxon>
        <taxon>Heliantheae alliance</taxon>
        <taxon>Eupatorieae</taxon>
        <taxon>Mikania</taxon>
    </lineage>
</organism>
<dbReference type="EMBL" id="SZYD01000007">
    <property type="protein sequence ID" value="KAD5802703.1"/>
    <property type="molecule type" value="Genomic_DNA"/>
</dbReference>
<accession>A0A5N6P2F0</accession>
<keyword evidence="2" id="KW-1185">Reference proteome</keyword>
<proteinExistence type="predicted"/>
<comment type="caution">
    <text evidence="1">The sequence shown here is derived from an EMBL/GenBank/DDBJ whole genome shotgun (WGS) entry which is preliminary data.</text>
</comment>
<gene>
    <name evidence="1" type="ORF">E3N88_14063</name>
</gene>